<keyword evidence="2" id="KW-0238">DNA-binding</keyword>
<dbReference type="EMBL" id="NPKH01000041">
    <property type="protein sequence ID" value="PAP91483.1"/>
    <property type="molecule type" value="Genomic_DNA"/>
</dbReference>
<dbReference type="InterPro" id="IPR018062">
    <property type="entry name" value="HTH_AraC-typ_CS"/>
</dbReference>
<evidence type="ECO:0000313" key="6">
    <source>
        <dbReference type="EMBL" id="PAP91483.1"/>
    </source>
</evidence>
<evidence type="ECO:0000256" key="3">
    <source>
        <dbReference type="ARBA" id="ARBA00023159"/>
    </source>
</evidence>
<dbReference type="InterPro" id="IPR003313">
    <property type="entry name" value="AraC-bd"/>
</dbReference>
<dbReference type="PANTHER" id="PTHR46796:SF2">
    <property type="entry name" value="TRANSCRIPTIONAL REGULATORY PROTEIN"/>
    <property type="match status" value="1"/>
</dbReference>
<dbReference type="InterPro" id="IPR037923">
    <property type="entry name" value="HTH-like"/>
</dbReference>
<dbReference type="Pfam" id="PF02311">
    <property type="entry name" value="AraC_binding"/>
    <property type="match status" value="1"/>
</dbReference>
<dbReference type="InterPro" id="IPR020449">
    <property type="entry name" value="Tscrpt_reg_AraC-type_HTH"/>
</dbReference>
<protein>
    <recommendedName>
        <fullName evidence="5">HTH araC/xylS-type domain-containing protein</fullName>
    </recommendedName>
</protein>
<proteinExistence type="predicted"/>
<dbReference type="PRINTS" id="PR00032">
    <property type="entry name" value="HTHARAC"/>
</dbReference>
<dbReference type="Pfam" id="PF12833">
    <property type="entry name" value="HTH_18"/>
    <property type="match status" value="1"/>
</dbReference>
<dbReference type="SUPFAM" id="SSF51215">
    <property type="entry name" value="Regulatory protein AraC"/>
    <property type="match status" value="1"/>
</dbReference>
<keyword evidence="4" id="KW-0804">Transcription</keyword>
<dbReference type="Gene3D" id="1.10.10.60">
    <property type="entry name" value="Homeodomain-like"/>
    <property type="match status" value="1"/>
</dbReference>
<evidence type="ECO:0000259" key="5">
    <source>
        <dbReference type="PROSITE" id="PS01124"/>
    </source>
</evidence>
<keyword evidence="7" id="KW-1185">Reference proteome</keyword>
<dbReference type="GO" id="GO:0043565">
    <property type="term" value="F:sequence-specific DNA binding"/>
    <property type="evidence" value="ECO:0007669"/>
    <property type="project" value="InterPro"/>
</dbReference>
<dbReference type="InterPro" id="IPR018060">
    <property type="entry name" value="HTH_AraC"/>
</dbReference>
<reference evidence="6 7" key="1">
    <citation type="submission" date="2017-08" db="EMBL/GenBank/DDBJ databases">
        <title>Mesorhizobium wenxinae sp. nov., a novel rhizobial species isolated from root nodules of chickpea (Cicer arietinum L.).</title>
        <authorList>
            <person name="Zhang J."/>
        </authorList>
    </citation>
    <scope>NUCLEOTIDE SEQUENCE [LARGE SCALE GENOMIC DNA]</scope>
    <source>
        <strain evidence="7">WYCCWR 10019</strain>
    </source>
</reference>
<evidence type="ECO:0000256" key="2">
    <source>
        <dbReference type="ARBA" id="ARBA00023125"/>
    </source>
</evidence>
<organism evidence="6 7">
    <name type="scientific">Mesorhizobium wenxiniae</name>
    <dbReference type="NCBI Taxonomy" id="2014805"/>
    <lineage>
        <taxon>Bacteria</taxon>
        <taxon>Pseudomonadati</taxon>
        <taxon>Pseudomonadota</taxon>
        <taxon>Alphaproteobacteria</taxon>
        <taxon>Hyphomicrobiales</taxon>
        <taxon>Phyllobacteriaceae</taxon>
        <taxon>Mesorhizobium</taxon>
    </lineage>
</organism>
<dbReference type="PROSITE" id="PS00041">
    <property type="entry name" value="HTH_ARAC_FAMILY_1"/>
    <property type="match status" value="1"/>
</dbReference>
<gene>
    <name evidence="6" type="ORF">CIT31_33025</name>
</gene>
<dbReference type="Proteomes" id="UP000215931">
    <property type="component" value="Unassembled WGS sequence"/>
</dbReference>
<keyword evidence="3" id="KW-0010">Activator</keyword>
<dbReference type="SMART" id="SM00342">
    <property type="entry name" value="HTH_ARAC"/>
    <property type="match status" value="1"/>
</dbReference>
<dbReference type="AlphaFoldDB" id="A0A271K6U9"/>
<feature type="domain" description="HTH araC/xylS-type" evidence="5">
    <location>
        <begin position="170"/>
        <end position="271"/>
    </location>
</feature>
<evidence type="ECO:0000313" key="7">
    <source>
        <dbReference type="Proteomes" id="UP000215931"/>
    </source>
</evidence>
<keyword evidence="1" id="KW-0805">Transcription regulation</keyword>
<dbReference type="OrthoDB" id="9809338at2"/>
<comment type="caution">
    <text evidence="6">The sequence shown here is derived from an EMBL/GenBank/DDBJ whole genome shotgun (WGS) entry which is preliminary data.</text>
</comment>
<dbReference type="GO" id="GO:0003700">
    <property type="term" value="F:DNA-binding transcription factor activity"/>
    <property type="evidence" value="ECO:0007669"/>
    <property type="project" value="InterPro"/>
</dbReference>
<accession>A0A271K6U9</accession>
<name>A0A271K6U9_9HYPH</name>
<dbReference type="InterPro" id="IPR050204">
    <property type="entry name" value="AraC_XylS_family_regulators"/>
</dbReference>
<dbReference type="PANTHER" id="PTHR46796">
    <property type="entry name" value="HTH-TYPE TRANSCRIPTIONAL ACTIVATOR RHAS-RELATED"/>
    <property type="match status" value="1"/>
</dbReference>
<dbReference type="SUPFAM" id="SSF46689">
    <property type="entry name" value="Homeodomain-like"/>
    <property type="match status" value="1"/>
</dbReference>
<evidence type="ECO:0000256" key="4">
    <source>
        <dbReference type="ARBA" id="ARBA00023163"/>
    </source>
</evidence>
<dbReference type="PROSITE" id="PS01124">
    <property type="entry name" value="HTH_ARAC_FAMILY_2"/>
    <property type="match status" value="1"/>
</dbReference>
<sequence length="289" mass="31829">MDATEIGNYWRHPCFPDLGLFKARFTQHRYELHTHPTYVIALITSGCERIRIGRHSVLAPAGAIAVVNPEEWHDGEQGADEGWAYRTFYPSVPLLTAVARELGGADAPVFSRAIIEDGNLAAALAAAHKGSTSQDSTQAEASLLVALRHLIVRHGDWGGRTEEVESSGSRQRFSIYEEVTERELGSHLDLQRLADAACVTRFQVIRDFKKAIGVTPAAYIRDRRLRRASTLIEQGLGLADAAIAAGFADQSHFSRTFRATRGMTPGMFRRGGWVLLKGGACARKFAARW</sequence>
<evidence type="ECO:0000256" key="1">
    <source>
        <dbReference type="ARBA" id="ARBA00023015"/>
    </source>
</evidence>
<dbReference type="InterPro" id="IPR009057">
    <property type="entry name" value="Homeodomain-like_sf"/>
</dbReference>